<keyword evidence="4 7" id="KW-0812">Transmembrane</keyword>
<feature type="transmembrane region" description="Helical" evidence="7">
    <location>
        <begin position="303"/>
        <end position="322"/>
    </location>
</feature>
<gene>
    <name evidence="9" type="ORF">G1C95_1775</name>
</gene>
<reference evidence="9 10" key="1">
    <citation type="submission" date="2020-02" db="EMBL/GenBank/DDBJ databases">
        <title>Characterization of phylogenetic diversity of novel bifidobacterial species isolated in Czech ZOOs.</title>
        <authorList>
            <person name="Lugli G.A."/>
            <person name="Vera N.B."/>
            <person name="Ventura M."/>
        </authorList>
    </citation>
    <scope>NUCLEOTIDE SEQUENCE [LARGE SCALE GENOMIC DNA]</scope>
    <source>
        <strain evidence="9 10">DSM 109957</strain>
    </source>
</reference>
<dbReference type="InterPro" id="IPR000515">
    <property type="entry name" value="MetI-like"/>
</dbReference>
<organism evidence="9 10">
    <name type="scientific">Bifidobacterium oedipodis</name>
    <dbReference type="NCBI Taxonomy" id="2675322"/>
    <lineage>
        <taxon>Bacteria</taxon>
        <taxon>Bacillati</taxon>
        <taxon>Actinomycetota</taxon>
        <taxon>Actinomycetes</taxon>
        <taxon>Bifidobacteriales</taxon>
        <taxon>Bifidobacteriaceae</taxon>
        <taxon>Bifidobacterium</taxon>
    </lineage>
</organism>
<dbReference type="Proteomes" id="UP000532194">
    <property type="component" value="Unassembled WGS sequence"/>
</dbReference>
<evidence type="ECO:0000256" key="1">
    <source>
        <dbReference type="ARBA" id="ARBA00004651"/>
    </source>
</evidence>
<dbReference type="GO" id="GO:0005886">
    <property type="term" value="C:plasma membrane"/>
    <property type="evidence" value="ECO:0007669"/>
    <property type="project" value="UniProtKB-SubCell"/>
</dbReference>
<comment type="subcellular location">
    <subcellularLocation>
        <location evidence="1">Cell membrane</location>
        <topology evidence="1">Multi-pass membrane protein</topology>
    </subcellularLocation>
</comment>
<keyword evidence="10" id="KW-1185">Reference proteome</keyword>
<feature type="transmembrane region" description="Helical" evidence="7">
    <location>
        <begin position="120"/>
        <end position="141"/>
    </location>
</feature>
<feature type="transmembrane region" description="Helical" evidence="7">
    <location>
        <begin position="153"/>
        <end position="171"/>
    </location>
</feature>
<dbReference type="SUPFAM" id="SSF161098">
    <property type="entry name" value="MetI-like"/>
    <property type="match status" value="1"/>
</dbReference>
<keyword evidence="6 7" id="KW-0472">Membrane</keyword>
<dbReference type="GO" id="GO:0055085">
    <property type="term" value="P:transmembrane transport"/>
    <property type="evidence" value="ECO:0007669"/>
    <property type="project" value="InterPro"/>
</dbReference>
<comment type="caution">
    <text evidence="9">The sequence shown here is derived from an EMBL/GenBank/DDBJ whole genome shotgun (WGS) entry which is preliminary data.</text>
</comment>
<name>A0A7Y0ERE6_9BIFI</name>
<feature type="domain" description="ABC transmembrane type-1" evidence="8">
    <location>
        <begin position="116"/>
        <end position="326"/>
    </location>
</feature>
<evidence type="ECO:0000256" key="3">
    <source>
        <dbReference type="ARBA" id="ARBA00022475"/>
    </source>
</evidence>
<protein>
    <submittedName>
        <fullName evidence="9">Sugar ABC transporter permease</fullName>
    </submittedName>
</protein>
<feature type="transmembrane region" description="Helical" evidence="7">
    <location>
        <begin position="223"/>
        <end position="247"/>
    </location>
</feature>
<feature type="transmembrane region" description="Helical" evidence="7">
    <location>
        <begin position="51"/>
        <end position="73"/>
    </location>
</feature>
<evidence type="ECO:0000313" key="10">
    <source>
        <dbReference type="Proteomes" id="UP000532194"/>
    </source>
</evidence>
<dbReference type="PROSITE" id="PS50928">
    <property type="entry name" value="ABC_TM1"/>
    <property type="match status" value="1"/>
</dbReference>
<keyword evidence="3" id="KW-1003">Cell membrane</keyword>
<dbReference type="Gene3D" id="1.10.3720.10">
    <property type="entry name" value="MetI-like"/>
    <property type="match status" value="1"/>
</dbReference>
<proteinExistence type="predicted"/>
<dbReference type="EMBL" id="JAAIII010000005">
    <property type="protein sequence ID" value="NMM94588.1"/>
    <property type="molecule type" value="Genomic_DNA"/>
</dbReference>
<evidence type="ECO:0000259" key="8">
    <source>
        <dbReference type="PROSITE" id="PS50928"/>
    </source>
</evidence>
<accession>A0A7Y0ERE6</accession>
<evidence type="ECO:0000256" key="7">
    <source>
        <dbReference type="SAM" id="Phobius"/>
    </source>
</evidence>
<evidence type="ECO:0000256" key="2">
    <source>
        <dbReference type="ARBA" id="ARBA00022448"/>
    </source>
</evidence>
<dbReference type="AlphaFoldDB" id="A0A7Y0ERE6"/>
<dbReference type="InterPro" id="IPR035906">
    <property type="entry name" value="MetI-like_sf"/>
</dbReference>
<evidence type="ECO:0000256" key="5">
    <source>
        <dbReference type="ARBA" id="ARBA00022989"/>
    </source>
</evidence>
<dbReference type="CDD" id="cd06261">
    <property type="entry name" value="TM_PBP2"/>
    <property type="match status" value="1"/>
</dbReference>
<evidence type="ECO:0000313" key="9">
    <source>
        <dbReference type="EMBL" id="NMM94588.1"/>
    </source>
</evidence>
<keyword evidence="2" id="KW-0813">Transport</keyword>
<keyword evidence="5 7" id="KW-1133">Transmembrane helix</keyword>
<dbReference type="PANTHER" id="PTHR43744:SF9">
    <property type="entry name" value="POLYGALACTURONAN_RHAMNOGALACTURONAN TRANSPORT SYSTEM PERMEASE PROTEIN YTCP"/>
    <property type="match status" value="1"/>
</dbReference>
<feature type="transmembrane region" description="Helical" evidence="7">
    <location>
        <begin position="183"/>
        <end position="203"/>
    </location>
</feature>
<dbReference type="PANTHER" id="PTHR43744">
    <property type="entry name" value="ABC TRANSPORTER PERMEASE PROTEIN MG189-RELATED-RELATED"/>
    <property type="match status" value="1"/>
</dbReference>
<evidence type="ECO:0000256" key="6">
    <source>
        <dbReference type="ARBA" id="ARBA00023136"/>
    </source>
</evidence>
<evidence type="ECO:0000256" key="4">
    <source>
        <dbReference type="ARBA" id="ARBA00022692"/>
    </source>
</evidence>
<sequence length="337" mass="37590">MANITDAKLSGHSSLDDADDSHNAISIEAKKRAAEIPWNPKMHQQRGVSDWVVDIIIWVVLALVVIAVLYPMWFVVIASFSNPRLVATGQVTLWPRDITFAGYEQVFADDRIWRGYLNTIIYSVVGTAVNMIVTLPAAFALSRRDLRGRRPIMFLFTFTMYFGGGLIPNYLLFQQLHLIDNWLVYILPGAVSVWNLIIARSFFETSIPEELHDAAQIDGMGYFGYFMKIVLPLSSAIIAVLGLYYFVGHWNDYFTGLIYINNENKYPLQNVLQSILLGAQTAATGTTGSGVSAVAQQQLADQIKYGVMIVSTAPLIVLYPFLQKYFNKGVMIGAVKG</sequence>